<dbReference type="GO" id="GO:0031083">
    <property type="term" value="C:BLOC-1 complex"/>
    <property type="evidence" value="ECO:0007669"/>
    <property type="project" value="TreeGrafter"/>
</dbReference>
<proteinExistence type="predicted"/>
<dbReference type="PANTHER" id="PTHR16230">
    <property type="entry name" value="CAPPUCCINO"/>
    <property type="match status" value="1"/>
</dbReference>
<reference evidence="3" key="1">
    <citation type="submission" date="2023-01" db="EMBL/GenBank/DDBJ databases">
        <title>Genome assembly of the deep-sea coral Lophelia pertusa.</title>
        <authorList>
            <person name="Herrera S."/>
            <person name="Cordes E."/>
        </authorList>
    </citation>
    <scope>NUCLEOTIDE SEQUENCE</scope>
    <source>
        <strain evidence="3">USNM1676648</strain>
        <tissue evidence="3">Polyp</tissue>
    </source>
</reference>
<comment type="caution">
    <text evidence="3">The sequence shown here is derived from an EMBL/GenBank/DDBJ whole genome shotgun (WGS) entry which is preliminary data.</text>
</comment>
<evidence type="ECO:0000256" key="1">
    <source>
        <dbReference type="SAM" id="Coils"/>
    </source>
</evidence>
<sequence>MADGGEQVLVENCKSENEGELDLAKCAAEFAQYCQVDVTNESKGIEDIIEDMLVRLDEFSHLADTIRNDSSQSLMEIMPHLHARSQELPTIFRKIDQLEAFVTAVKRNVDEVEESVITAERELGSHTIQKVLSSIPGLRQMTQNPPKKENLTDWQAPVVFKTNDFFGPTSTEKQSTGDDTQESGKEMINSSPVADQTQESSNQTTDR</sequence>
<keyword evidence="4" id="KW-1185">Reference proteome</keyword>
<evidence type="ECO:0000313" key="3">
    <source>
        <dbReference type="EMBL" id="KAJ7365001.1"/>
    </source>
</evidence>
<accession>A0A9W9YRR8</accession>
<feature type="compositionally biased region" description="Polar residues" evidence="2">
    <location>
        <begin position="168"/>
        <end position="178"/>
    </location>
</feature>
<dbReference type="AlphaFoldDB" id="A0A9W9YRR8"/>
<feature type="compositionally biased region" description="Polar residues" evidence="2">
    <location>
        <begin position="188"/>
        <end position="207"/>
    </location>
</feature>
<dbReference type="EMBL" id="MU827304">
    <property type="protein sequence ID" value="KAJ7365001.1"/>
    <property type="molecule type" value="Genomic_DNA"/>
</dbReference>
<feature type="region of interest" description="Disordered" evidence="2">
    <location>
        <begin position="163"/>
        <end position="207"/>
    </location>
</feature>
<dbReference type="PANTHER" id="PTHR16230:SF3">
    <property type="entry name" value="BIOGENESIS OF LYSOSOMAL ORGANELLES COMPLEX-1, SUBUNIT 4, CAPPUCCINO"/>
    <property type="match status" value="1"/>
</dbReference>
<name>A0A9W9YRR8_9CNID</name>
<dbReference type="InterPro" id="IPR024857">
    <property type="entry name" value="Cappuccino"/>
</dbReference>
<dbReference type="Proteomes" id="UP001163046">
    <property type="component" value="Unassembled WGS sequence"/>
</dbReference>
<evidence type="ECO:0000256" key="2">
    <source>
        <dbReference type="SAM" id="MobiDB-lite"/>
    </source>
</evidence>
<feature type="coiled-coil region" evidence="1">
    <location>
        <begin position="95"/>
        <end position="122"/>
    </location>
</feature>
<dbReference type="OrthoDB" id="2372305at2759"/>
<organism evidence="3 4">
    <name type="scientific">Desmophyllum pertusum</name>
    <dbReference type="NCBI Taxonomy" id="174260"/>
    <lineage>
        <taxon>Eukaryota</taxon>
        <taxon>Metazoa</taxon>
        <taxon>Cnidaria</taxon>
        <taxon>Anthozoa</taxon>
        <taxon>Hexacorallia</taxon>
        <taxon>Scleractinia</taxon>
        <taxon>Caryophylliina</taxon>
        <taxon>Caryophylliidae</taxon>
        <taxon>Desmophyllum</taxon>
    </lineage>
</organism>
<protein>
    <submittedName>
        <fullName evidence="3">Biogenesis of lysosome- organelles complex 1 subunit</fullName>
    </submittedName>
</protein>
<keyword evidence="1" id="KW-0175">Coiled coil</keyword>
<evidence type="ECO:0000313" key="4">
    <source>
        <dbReference type="Proteomes" id="UP001163046"/>
    </source>
</evidence>
<gene>
    <name evidence="3" type="primary">BLOC1S4</name>
    <name evidence="3" type="ORF">OS493_007637</name>
</gene>